<keyword evidence="2" id="KW-0472">Membrane</keyword>
<evidence type="ECO:0000259" key="3">
    <source>
        <dbReference type="PROSITE" id="PS50943"/>
    </source>
</evidence>
<dbReference type="InterPro" id="IPR050400">
    <property type="entry name" value="Bact_Cytoskel_RodZ"/>
</dbReference>
<dbReference type="PANTHER" id="PTHR34475:SF1">
    <property type="entry name" value="CYTOSKELETON PROTEIN RODZ"/>
    <property type="match status" value="1"/>
</dbReference>
<keyword evidence="2" id="KW-0812">Transmembrane</keyword>
<feature type="domain" description="HTH cro/C1-type" evidence="3">
    <location>
        <begin position="8"/>
        <end position="37"/>
    </location>
</feature>
<gene>
    <name evidence="4" type="ORF">DWY25_01555</name>
</gene>
<dbReference type="CDD" id="cd00093">
    <property type="entry name" value="HTH_XRE"/>
    <property type="match status" value="1"/>
</dbReference>
<dbReference type="RefSeq" id="WP_006060849.1">
    <property type="nucleotide sequence ID" value="NZ_CABJCV010000001.1"/>
</dbReference>
<dbReference type="EMBL" id="QRUP01000001">
    <property type="protein sequence ID" value="RGR77007.1"/>
    <property type="molecule type" value="Genomic_DNA"/>
</dbReference>
<dbReference type="AlphaFoldDB" id="A0A412G6R9"/>
<dbReference type="InterPro" id="IPR010982">
    <property type="entry name" value="Lambda_DNA-bd_dom_sf"/>
</dbReference>
<dbReference type="Pfam" id="PF13413">
    <property type="entry name" value="HTH_25"/>
    <property type="match status" value="1"/>
</dbReference>
<proteinExistence type="predicted"/>
<dbReference type="PANTHER" id="PTHR34475">
    <property type="match status" value="1"/>
</dbReference>
<dbReference type="SUPFAM" id="SSF47413">
    <property type="entry name" value="lambda repressor-like DNA-binding domains"/>
    <property type="match status" value="1"/>
</dbReference>
<dbReference type="Proteomes" id="UP000284178">
    <property type="component" value="Unassembled WGS sequence"/>
</dbReference>
<evidence type="ECO:0000256" key="2">
    <source>
        <dbReference type="SAM" id="Phobius"/>
    </source>
</evidence>
<feature type="region of interest" description="Disordered" evidence="1">
    <location>
        <begin position="152"/>
        <end position="175"/>
    </location>
</feature>
<dbReference type="InterPro" id="IPR001387">
    <property type="entry name" value="Cro/C1-type_HTH"/>
</dbReference>
<comment type="caution">
    <text evidence="4">The sequence shown here is derived from an EMBL/GenBank/DDBJ whole genome shotgun (WGS) entry which is preliminary data.</text>
</comment>
<evidence type="ECO:0000313" key="4">
    <source>
        <dbReference type="EMBL" id="RGR77007.1"/>
    </source>
</evidence>
<protein>
    <recommendedName>
        <fullName evidence="3">HTH cro/C1-type domain-containing protein</fullName>
    </recommendedName>
</protein>
<sequence>MKEIGATLKKRREELGYTLEEMSNKTRISVAQLKALEDGDLEFFKDDLSYVRYFVRFYCQALYLDFDPLRDQLSQDLDQFTETMSLKAIHDREEMQSNIEKKINKASGTLKKEKKKIDYSLISLLAVIAVMLVCLSVVLFKTVPNWFKSEPKPDSFPTADVTPTPSQTPADTPDVIDQPSALTVTMAANDPSTYEVRGWKAQESFTIAVTFAQDTWIRVLENDVATDNPASTTYHANDVMEITRTASQDLKITIHFGIVKNNTITINGEAVTLDAGIAAKTSGQKINFILKGE</sequence>
<name>A0A412G6R9_9FIRM</name>
<evidence type="ECO:0000313" key="5">
    <source>
        <dbReference type="Proteomes" id="UP000284178"/>
    </source>
</evidence>
<organism evidence="4 5">
    <name type="scientific">Holdemania filiformis</name>
    <dbReference type="NCBI Taxonomy" id="61171"/>
    <lineage>
        <taxon>Bacteria</taxon>
        <taxon>Bacillati</taxon>
        <taxon>Bacillota</taxon>
        <taxon>Erysipelotrichia</taxon>
        <taxon>Erysipelotrichales</taxon>
        <taxon>Erysipelotrichaceae</taxon>
        <taxon>Holdemania</taxon>
    </lineage>
</organism>
<feature type="compositionally biased region" description="Polar residues" evidence="1">
    <location>
        <begin position="161"/>
        <end position="170"/>
    </location>
</feature>
<dbReference type="GeneID" id="83014092"/>
<accession>A0A412G6R9</accession>
<dbReference type="GO" id="GO:0003677">
    <property type="term" value="F:DNA binding"/>
    <property type="evidence" value="ECO:0007669"/>
    <property type="project" value="InterPro"/>
</dbReference>
<evidence type="ECO:0000256" key="1">
    <source>
        <dbReference type="SAM" id="MobiDB-lite"/>
    </source>
</evidence>
<dbReference type="PROSITE" id="PS50943">
    <property type="entry name" value="HTH_CROC1"/>
    <property type="match status" value="1"/>
</dbReference>
<feature type="transmembrane region" description="Helical" evidence="2">
    <location>
        <begin position="119"/>
        <end position="140"/>
    </location>
</feature>
<keyword evidence="2" id="KW-1133">Transmembrane helix</keyword>
<keyword evidence="5" id="KW-1185">Reference proteome</keyword>
<dbReference type="Gene3D" id="1.10.260.40">
    <property type="entry name" value="lambda repressor-like DNA-binding domains"/>
    <property type="match status" value="1"/>
</dbReference>
<reference evidence="4 5" key="1">
    <citation type="submission" date="2018-08" db="EMBL/GenBank/DDBJ databases">
        <title>A genome reference for cultivated species of the human gut microbiota.</title>
        <authorList>
            <person name="Zou Y."/>
            <person name="Xue W."/>
            <person name="Luo G."/>
        </authorList>
    </citation>
    <scope>NUCLEOTIDE SEQUENCE [LARGE SCALE GENOMIC DNA]</scope>
    <source>
        <strain evidence="4 5">AF24-29</strain>
    </source>
</reference>